<name>A0A8E1QYE0_9BACT</name>
<dbReference type="RefSeq" id="WP_021853544.1">
    <property type="nucleotide sequence ID" value="NZ_DAWBWQ010000104.1"/>
</dbReference>
<evidence type="ECO:0000313" key="6">
    <source>
        <dbReference type="Proteomes" id="UP000036951"/>
    </source>
</evidence>
<proteinExistence type="inferred from homology"/>
<dbReference type="Gene3D" id="3.30.910.20">
    <property type="entry name" value="Skp domain"/>
    <property type="match status" value="1"/>
</dbReference>
<dbReference type="EMBL" id="LFQU01000020">
    <property type="protein sequence ID" value="KOO67991.1"/>
    <property type="molecule type" value="Genomic_DNA"/>
</dbReference>
<evidence type="ECO:0000256" key="1">
    <source>
        <dbReference type="ARBA" id="ARBA00009091"/>
    </source>
</evidence>
<keyword evidence="6" id="KW-1185">Reference proteome</keyword>
<dbReference type="SUPFAM" id="SSF111384">
    <property type="entry name" value="OmpH-like"/>
    <property type="match status" value="1"/>
</dbReference>
<comment type="similarity">
    <text evidence="1">Belongs to the Skp family.</text>
</comment>
<protein>
    <submittedName>
        <fullName evidence="5">Membrane protein</fullName>
    </submittedName>
</protein>
<dbReference type="InterPro" id="IPR005632">
    <property type="entry name" value="Chaperone_Skp"/>
</dbReference>
<feature type="region of interest" description="Disordered" evidence="3">
    <location>
        <begin position="63"/>
        <end position="84"/>
    </location>
</feature>
<feature type="signal peptide" evidence="4">
    <location>
        <begin position="1"/>
        <end position="18"/>
    </location>
</feature>
<dbReference type="PANTHER" id="PTHR35089:SF1">
    <property type="entry name" value="CHAPERONE PROTEIN SKP"/>
    <property type="match status" value="1"/>
</dbReference>
<dbReference type="OrthoDB" id="1524711at2"/>
<dbReference type="AlphaFoldDB" id="A0A8E1QYE0"/>
<organism evidence="5 6">
    <name type="scientific">Xylanibacter rarus</name>
    <dbReference type="NCBI Taxonomy" id="1676614"/>
    <lineage>
        <taxon>Bacteria</taxon>
        <taxon>Pseudomonadati</taxon>
        <taxon>Bacteroidota</taxon>
        <taxon>Bacteroidia</taxon>
        <taxon>Bacteroidales</taxon>
        <taxon>Prevotellaceae</taxon>
        <taxon>Xylanibacter</taxon>
    </lineage>
</organism>
<evidence type="ECO:0000256" key="2">
    <source>
        <dbReference type="ARBA" id="ARBA00022729"/>
    </source>
</evidence>
<gene>
    <name evidence="5" type="ORF">ACU52_10290</name>
</gene>
<comment type="caution">
    <text evidence="5">The sequence shown here is derived from an EMBL/GenBank/DDBJ whole genome shotgun (WGS) entry which is preliminary data.</text>
</comment>
<evidence type="ECO:0000256" key="3">
    <source>
        <dbReference type="SAM" id="MobiDB-lite"/>
    </source>
</evidence>
<dbReference type="InterPro" id="IPR024930">
    <property type="entry name" value="Skp_dom_sf"/>
</dbReference>
<dbReference type="SMART" id="SM00935">
    <property type="entry name" value="OmpH"/>
    <property type="match status" value="1"/>
</dbReference>
<dbReference type="GO" id="GO:0050821">
    <property type="term" value="P:protein stabilization"/>
    <property type="evidence" value="ECO:0007669"/>
    <property type="project" value="TreeGrafter"/>
</dbReference>
<evidence type="ECO:0000256" key="4">
    <source>
        <dbReference type="SAM" id="SignalP"/>
    </source>
</evidence>
<dbReference type="Proteomes" id="UP000036951">
    <property type="component" value="Unassembled WGS sequence"/>
</dbReference>
<reference evidence="5 6" key="1">
    <citation type="submission" date="2015-06" db="EMBL/GenBank/DDBJ databases">
        <title>Prevotella sp. 109, sp. nov., a novel member of the family Prevotellaceae isolated from human faeces.</title>
        <authorList>
            <person name="Shkoporov A.N."/>
            <person name="Chaplin A.V."/>
            <person name="Kafarskaia L.I."/>
            <person name="Efimov B.A."/>
        </authorList>
    </citation>
    <scope>NUCLEOTIDE SEQUENCE [LARGE SCALE GENOMIC DNA]</scope>
    <source>
        <strain evidence="5 6">109</strain>
    </source>
</reference>
<dbReference type="GO" id="GO:0051082">
    <property type="term" value="F:unfolded protein binding"/>
    <property type="evidence" value="ECO:0007669"/>
    <property type="project" value="InterPro"/>
</dbReference>
<dbReference type="Pfam" id="PF03938">
    <property type="entry name" value="OmpH"/>
    <property type="match status" value="1"/>
</dbReference>
<keyword evidence="2 4" id="KW-0732">Signal</keyword>
<feature type="chain" id="PRO_5034929976" evidence="4">
    <location>
        <begin position="19"/>
        <end position="168"/>
    </location>
</feature>
<evidence type="ECO:0000313" key="5">
    <source>
        <dbReference type="EMBL" id="KOO67991.1"/>
    </source>
</evidence>
<dbReference type="PANTHER" id="PTHR35089">
    <property type="entry name" value="CHAPERONE PROTEIN SKP"/>
    <property type="match status" value="1"/>
</dbReference>
<sequence>MKKLVLMLLLCAPLTLFAQNAKFGHVDAQAIMQSLPEFIKARGELEAQSKQYENDMKAMQDEIQKKSDEYDRTKSTMNETKRQETEASLQQLFQKYQQALQDNQQALQKAQQEKMQPIMTKIMTAIKNVGKNGGYVYIMDVSGGIPYISDTLSKDVTADVKAEMNKLK</sequence>
<dbReference type="GO" id="GO:0005829">
    <property type="term" value="C:cytosol"/>
    <property type="evidence" value="ECO:0007669"/>
    <property type="project" value="TreeGrafter"/>
</dbReference>
<accession>A0A8E1QYE0</accession>